<gene>
    <name evidence="8" type="ORF">B0I35DRAFT_454164</name>
</gene>
<dbReference type="GO" id="GO:0071949">
    <property type="term" value="F:FAD binding"/>
    <property type="evidence" value="ECO:0007669"/>
    <property type="project" value="InterPro"/>
</dbReference>
<dbReference type="Pfam" id="PF08031">
    <property type="entry name" value="BBE"/>
    <property type="match status" value="1"/>
</dbReference>
<dbReference type="InterPro" id="IPR006094">
    <property type="entry name" value="Oxid_FAD_bind_N"/>
</dbReference>
<keyword evidence="5" id="KW-0560">Oxidoreductase</keyword>
<evidence type="ECO:0000256" key="2">
    <source>
        <dbReference type="ARBA" id="ARBA00005466"/>
    </source>
</evidence>
<dbReference type="Pfam" id="PF01565">
    <property type="entry name" value="FAD_binding_4"/>
    <property type="match status" value="1"/>
</dbReference>
<evidence type="ECO:0000256" key="6">
    <source>
        <dbReference type="SAM" id="SignalP"/>
    </source>
</evidence>
<feature type="signal peptide" evidence="6">
    <location>
        <begin position="1"/>
        <end position="21"/>
    </location>
</feature>
<dbReference type="Gene3D" id="3.30.465.10">
    <property type="match status" value="1"/>
</dbReference>
<accession>A0A8K0WKS7</accession>
<comment type="cofactor">
    <cofactor evidence="1">
        <name>FAD</name>
        <dbReference type="ChEBI" id="CHEBI:57692"/>
    </cofactor>
</comment>
<comment type="similarity">
    <text evidence="2">Belongs to the oxygen-dependent FAD-linked oxidoreductase family.</text>
</comment>
<dbReference type="OrthoDB" id="415825at2759"/>
<dbReference type="AlphaFoldDB" id="A0A8K0WKS7"/>
<organism evidence="8 9">
    <name type="scientific">Stachybotrys elegans</name>
    <dbReference type="NCBI Taxonomy" id="80388"/>
    <lineage>
        <taxon>Eukaryota</taxon>
        <taxon>Fungi</taxon>
        <taxon>Dikarya</taxon>
        <taxon>Ascomycota</taxon>
        <taxon>Pezizomycotina</taxon>
        <taxon>Sordariomycetes</taxon>
        <taxon>Hypocreomycetidae</taxon>
        <taxon>Hypocreales</taxon>
        <taxon>Stachybotryaceae</taxon>
        <taxon>Stachybotrys</taxon>
    </lineage>
</organism>
<feature type="domain" description="FAD-binding PCMH-type" evidence="7">
    <location>
        <begin position="70"/>
        <end position="241"/>
    </location>
</feature>
<feature type="chain" id="PRO_5035437961" description="FAD-binding PCMH-type domain-containing protein" evidence="6">
    <location>
        <begin position="22"/>
        <end position="506"/>
    </location>
</feature>
<evidence type="ECO:0000259" key="7">
    <source>
        <dbReference type="PROSITE" id="PS51387"/>
    </source>
</evidence>
<keyword evidence="6" id="KW-0732">Signal</keyword>
<evidence type="ECO:0000256" key="4">
    <source>
        <dbReference type="ARBA" id="ARBA00022827"/>
    </source>
</evidence>
<dbReference type="InterPro" id="IPR012951">
    <property type="entry name" value="BBE"/>
</dbReference>
<dbReference type="Gene3D" id="3.40.462.20">
    <property type="match status" value="1"/>
</dbReference>
<comment type="caution">
    <text evidence="8">The sequence shown here is derived from an EMBL/GenBank/DDBJ whole genome shotgun (WGS) entry which is preliminary data.</text>
</comment>
<dbReference type="PANTHER" id="PTHR42973:SF9">
    <property type="entry name" value="FAD-BINDING PCMH-TYPE DOMAIN-CONTAINING PROTEIN-RELATED"/>
    <property type="match status" value="1"/>
</dbReference>
<dbReference type="SUPFAM" id="SSF56176">
    <property type="entry name" value="FAD-binding/transporter-associated domain-like"/>
    <property type="match status" value="1"/>
</dbReference>
<sequence>MRSQSLLVQAMLWLAPILVDAGVTMQHRRADLRAVLTDPYLNLDPGTIISFPDSNPDEYFKATERWSIYQAPTYTAAVTPATEEDVATIIRLSRQHGFDFLATGGRHGYNKHLDDLNEGVALDLSALNTIIVDREARQLTAGAGVVLRDLFGPLSDAGLQIQTGVCGCPGLIGVTVGSGVGRLQGIYGLVADALLSVRMITAEGEMVEASHEVNSELFWGIRGAGANLGVVVSATYEVHPMYRGGQFTVLDFVFEGEHNKTYFDLLASYMGPGQDLPAEISASTVLFWNVTHQTAQFMANWVYAGPEEEAREVLAKLLEIPAVTTRIVQVPWRDLTATAVFGLDPLICTPLRPITIMGINLRNVYSDVLQELMDRMVVYWKMFPDAVLTTVSIESFPNQATMAYPDDHSAYPWRDAKTYIMLQPTFGGPSAPVAMAYLRGVRSQLAVASDYEEYGGLSVYVNYSQGDEKLEQIYGARNLPRLAALKAKYDPDNVFRFNNPIPTSYP</sequence>
<evidence type="ECO:0000313" key="8">
    <source>
        <dbReference type="EMBL" id="KAH7305929.1"/>
    </source>
</evidence>
<dbReference type="InterPro" id="IPR016166">
    <property type="entry name" value="FAD-bd_PCMH"/>
</dbReference>
<name>A0A8K0WKS7_9HYPO</name>
<evidence type="ECO:0000256" key="3">
    <source>
        <dbReference type="ARBA" id="ARBA00022630"/>
    </source>
</evidence>
<dbReference type="PROSITE" id="PS51387">
    <property type="entry name" value="FAD_PCMH"/>
    <property type="match status" value="1"/>
</dbReference>
<proteinExistence type="inferred from homology"/>
<dbReference type="GO" id="GO:0016491">
    <property type="term" value="F:oxidoreductase activity"/>
    <property type="evidence" value="ECO:0007669"/>
    <property type="project" value="UniProtKB-KW"/>
</dbReference>
<keyword evidence="9" id="KW-1185">Reference proteome</keyword>
<evidence type="ECO:0000256" key="5">
    <source>
        <dbReference type="ARBA" id="ARBA00023002"/>
    </source>
</evidence>
<dbReference type="PANTHER" id="PTHR42973">
    <property type="entry name" value="BINDING OXIDOREDUCTASE, PUTATIVE (AFU_ORTHOLOGUE AFUA_1G17690)-RELATED"/>
    <property type="match status" value="1"/>
</dbReference>
<evidence type="ECO:0000313" key="9">
    <source>
        <dbReference type="Proteomes" id="UP000813444"/>
    </source>
</evidence>
<protein>
    <recommendedName>
        <fullName evidence="7">FAD-binding PCMH-type domain-containing protein</fullName>
    </recommendedName>
</protein>
<keyword evidence="3" id="KW-0285">Flavoprotein</keyword>
<dbReference type="InterPro" id="IPR016169">
    <property type="entry name" value="FAD-bd_PCMH_sub2"/>
</dbReference>
<reference evidence="8" key="1">
    <citation type="journal article" date="2021" name="Nat. Commun.">
        <title>Genetic determinants of endophytism in the Arabidopsis root mycobiome.</title>
        <authorList>
            <person name="Mesny F."/>
            <person name="Miyauchi S."/>
            <person name="Thiergart T."/>
            <person name="Pickel B."/>
            <person name="Atanasova L."/>
            <person name="Karlsson M."/>
            <person name="Huettel B."/>
            <person name="Barry K.W."/>
            <person name="Haridas S."/>
            <person name="Chen C."/>
            <person name="Bauer D."/>
            <person name="Andreopoulos W."/>
            <person name="Pangilinan J."/>
            <person name="LaButti K."/>
            <person name="Riley R."/>
            <person name="Lipzen A."/>
            <person name="Clum A."/>
            <person name="Drula E."/>
            <person name="Henrissat B."/>
            <person name="Kohler A."/>
            <person name="Grigoriev I.V."/>
            <person name="Martin F.M."/>
            <person name="Hacquard S."/>
        </authorList>
    </citation>
    <scope>NUCLEOTIDE SEQUENCE</scope>
    <source>
        <strain evidence="8">MPI-CAGE-CH-0235</strain>
    </source>
</reference>
<dbReference type="InterPro" id="IPR050416">
    <property type="entry name" value="FAD-linked_Oxidoreductase"/>
</dbReference>
<dbReference type="Proteomes" id="UP000813444">
    <property type="component" value="Unassembled WGS sequence"/>
</dbReference>
<keyword evidence="4" id="KW-0274">FAD</keyword>
<dbReference type="EMBL" id="JAGPNK010000017">
    <property type="protein sequence ID" value="KAH7305929.1"/>
    <property type="molecule type" value="Genomic_DNA"/>
</dbReference>
<evidence type="ECO:0000256" key="1">
    <source>
        <dbReference type="ARBA" id="ARBA00001974"/>
    </source>
</evidence>
<dbReference type="InterPro" id="IPR036318">
    <property type="entry name" value="FAD-bd_PCMH-like_sf"/>
</dbReference>